<dbReference type="Pfam" id="PF01503">
    <property type="entry name" value="PRA-PH"/>
    <property type="match status" value="1"/>
</dbReference>
<keyword evidence="12" id="KW-1185">Reference proteome</keyword>
<dbReference type="HAMAP" id="MF_01020">
    <property type="entry name" value="HisE"/>
    <property type="match status" value="1"/>
</dbReference>
<dbReference type="InterPro" id="IPR008179">
    <property type="entry name" value="HisE"/>
</dbReference>
<evidence type="ECO:0000256" key="10">
    <source>
        <dbReference type="HAMAP-Rule" id="MF_01020"/>
    </source>
</evidence>
<evidence type="ECO:0000256" key="3">
    <source>
        <dbReference type="ARBA" id="ARBA00012414"/>
    </source>
</evidence>
<comment type="similarity">
    <text evidence="10">Belongs to the PRA-PH family.</text>
</comment>
<evidence type="ECO:0000256" key="2">
    <source>
        <dbReference type="ARBA" id="ARBA00005204"/>
    </source>
</evidence>
<dbReference type="AlphaFoldDB" id="K0YYU7"/>
<dbReference type="EC" id="3.6.1.31" evidence="3 10"/>
<dbReference type="EMBL" id="ADMD01000001">
    <property type="protein sequence ID" value="EJZ84839.1"/>
    <property type="molecule type" value="Genomic_DNA"/>
</dbReference>
<keyword evidence="5 10" id="KW-0028">Amino-acid biosynthesis</keyword>
<dbReference type="RefSeq" id="WP_009138678.1">
    <property type="nucleotide sequence ID" value="NZ_JH815198.1"/>
</dbReference>
<comment type="catalytic activity">
    <reaction evidence="1 10">
        <text>1-(5-phospho-beta-D-ribosyl)-ATP + H2O = 1-(5-phospho-beta-D-ribosyl)-5'-AMP + diphosphate + H(+)</text>
        <dbReference type="Rhea" id="RHEA:22828"/>
        <dbReference type="ChEBI" id="CHEBI:15377"/>
        <dbReference type="ChEBI" id="CHEBI:15378"/>
        <dbReference type="ChEBI" id="CHEBI:33019"/>
        <dbReference type="ChEBI" id="CHEBI:59457"/>
        <dbReference type="ChEBI" id="CHEBI:73183"/>
        <dbReference type="EC" id="3.6.1.31"/>
    </reaction>
</comment>
<dbReference type="SUPFAM" id="SSF101386">
    <property type="entry name" value="all-alpha NTP pyrophosphatases"/>
    <property type="match status" value="1"/>
</dbReference>
<reference evidence="11 12" key="1">
    <citation type="submission" date="2012-08" db="EMBL/GenBank/DDBJ databases">
        <title>The Genome Sequence of Slackia piriformis YIT 12062.</title>
        <authorList>
            <consortium name="The Broad Institute Genome Sequencing Platform"/>
            <person name="Earl A."/>
            <person name="Ward D."/>
            <person name="Feldgarden M."/>
            <person name="Gevers D."/>
            <person name="Morotomi M."/>
            <person name="Walker B."/>
            <person name="Young S.K."/>
            <person name="Zeng Q."/>
            <person name="Gargeya S."/>
            <person name="Fitzgerald M."/>
            <person name="Haas B."/>
            <person name="Abouelleil A."/>
            <person name="Alvarado L."/>
            <person name="Arachchi H.M."/>
            <person name="Berlin A.M."/>
            <person name="Chapman S.B."/>
            <person name="Goldberg J."/>
            <person name="Griggs A."/>
            <person name="Gujja S."/>
            <person name="Hansen M."/>
            <person name="Howarth C."/>
            <person name="Imamovic A."/>
            <person name="Larimer J."/>
            <person name="McCowen C."/>
            <person name="Montmayeur A."/>
            <person name="Murphy C."/>
            <person name="Neiman D."/>
            <person name="Pearson M."/>
            <person name="Priest M."/>
            <person name="Roberts A."/>
            <person name="Saif S."/>
            <person name="Shea T."/>
            <person name="Sisk P."/>
            <person name="Sykes S."/>
            <person name="Wortman J."/>
            <person name="Nusbaum C."/>
            <person name="Birren B."/>
        </authorList>
    </citation>
    <scope>NUCLEOTIDE SEQUENCE [LARGE SCALE GENOMIC DNA]</scope>
    <source>
        <strain evidence="11 12">YIT 12062</strain>
    </source>
</reference>
<keyword evidence="7 10" id="KW-0378">Hydrolase</keyword>
<comment type="pathway">
    <text evidence="2 10">Amino-acid biosynthesis; L-histidine biosynthesis; L-histidine from 5-phospho-alpha-D-ribose 1-diphosphate: step 2/9.</text>
</comment>
<evidence type="ECO:0000256" key="9">
    <source>
        <dbReference type="ARBA" id="ARBA00023102"/>
    </source>
</evidence>
<dbReference type="GO" id="GO:0005737">
    <property type="term" value="C:cytoplasm"/>
    <property type="evidence" value="ECO:0007669"/>
    <property type="project" value="UniProtKB-SubCell"/>
</dbReference>
<dbReference type="InterPro" id="IPR021130">
    <property type="entry name" value="PRib-ATP_PPHydrolase-like"/>
</dbReference>
<dbReference type="CDD" id="cd11534">
    <property type="entry name" value="NTP-PPase_HisIE_like"/>
    <property type="match status" value="1"/>
</dbReference>
<keyword evidence="9 10" id="KW-0368">Histidine biosynthesis</keyword>
<dbReference type="UniPathway" id="UPA00031">
    <property type="reaction ID" value="UER00007"/>
</dbReference>
<dbReference type="PANTHER" id="PTHR42945:SF1">
    <property type="entry name" value="HISTIDINE BIOSYNTHESIS BIFUNCTIONAL PROTEIN HIS7"/>
    <property type="match status" value="1"/>
</dbReference>
<dbReference type="OrthoDB" id="3176443at2"/>
<dbReference type="NCBIfam" id="TIGR03188">
    <property type="entry name" value="histidine_hisI"/>
    <property type="match status" value="1"/>
</dbReference>
<dbReference type="Gene3D" id="1.10.287.1080">
    <property type="entry name" value="MazG-like"/>
    <property type="match status" value="1"/>
</dbReference>
<evidence type="ECO:0000256" key="1">
    <source>
        <dbReference type="ARBA" id="ARBA00001460"/>
    </source>
</evidence>
<protein>
    <recommendedName>
        <fullName evidence="4 10">Phosphoribosyl-ATP pyrophosphatase</fullName>
        <shortName evidence="10">PRA-PH</shortName>
        <ecNumber evidence="3 10">3.6.1.31</ecNumber>
    </recommendedName>
</protein>
<evidence type="ECO:0000256" key="4">
    <source>
        <dbReference type="ARBA" id="ARBA00013336"/>
    </source>
</evidence>
<evidence type="ECO:0000313" key="12">
    <source>
        <dbReference type="Proteomes" id="UP000006069"/>
    </source>
</evidence>
<evidence type="ECO:0000256" key="5">
    <source>
        <dbReference type="ARBA" id="ARBA00022605"/>
    </source>
</evidence>
<dbReference type="GO" id="GO:0005524">
    <property type="term" value="F:ATP binding"/>
    <property type="evidence" value="ECO:0007669"/>
    <property type="project" value="UniProtKB-KW"/>
</dbReference>
<dbReference type="PANTHER" id="PTHR42945">
    <property type="entry name" value="HISTIDINE BIOSYNTHESIS BIFUNCTIONAL PROTEIN"/>
    <property type="match status" value="1"/>
</dbReference>
<evidence type="ECO:0000256" key="7">
    <source>
        <dbReference type="ARBA" id="ARBA00022801"/>
    </source>
</evidence>
<keyword evidence="10" id="KW-0963">Cytoplasm</keyword>
<dbReference type="Proteomes" id="UP000006069">
    <property type="component" value="Unassembled WGS sequence"/>
</dbReference>
<evidence type="ECO:0000256" key="6">
    <source>
        <dbReference type="ARBA" id="ARBA00022741"/>
    </source>
</evidence>
<evidence type="ECO:0000256" key="8">
    <source>
        <dbReference type="ARBA" id="ARBA00022840"/>
    </source>
</evidence>
<evidence type="ECO:0000313" key="11">
    <source>
        <dbReference type="EMBL" id="EJZ84839.1"/>
    </source>
</evidence>
<dbReference type="GO" id="GO:0000105">
    <property type="term" value="P:L-histidine biosynthetic process"/>
    <property type="evidence" value="ECO:0007669"/>
    <property type="project" value="UniProtKB-UniRule"/>
</dbReference>
<dbReference type="InParanoid" id="K0YYU7"/>
<accession>K0YYU7</accession>
<dbReference type="PATRIC" id="fig|742818.3.peg.494"/>
<keyword evidence="6 10" id="KW-0547">Nucleotide-binding</keyword>
<sequence>MGERTANVQPGNIGETICGLAEVIGSRRDADPEKSYTALLLQSGEDKVLKKVVEEAVEVALACKDRDHDHIRYEAADLIYHLLVALEYHGVGIDELAGELDARRK</sequence>
<dbReference type="FunCoup" id="K0YYU7">
    <property type="interactions" value="61"/>
</dbReference>
<gene>
    <name evidence="10" type="primary">hisE</name>
    <name evidence="11" type="ORF">HMPREF9451_00444</name>
</gene>
<dbReference type="eggNOG" id="COG0140">
    <property type="taxonomic scope" value="Bacteria"/>
</dbReference>
<comment type="subcellular location">
    <subcellularLocation>
        <location evidence="10">Cytoplasm</location>
    </subcellularLocation>
</comment>
<dbReference type="HOGENOM" id="CLU_123337_1_2_11"/>
<organism evidence="11 12">
    <name type="scientific">Slackia piriformis YIT 12062</name>
    <dbReference type="NCBI Taxonomy" id="742818"/>
    <lineage>
        <taxon>Bacteria</taxon>
        <taxon>Bacillati</taxon>
        <taxon>Actinomycetota</taxon>
        <taxon>Coriobacteriia</taxon>
        <taxon>Eggerthellales</taxon>
        <taxon>Eggerthellaceae</taxon>
        <taxon>Slackia</taxon>
    </lineage>
</organism>
<name>K0YYU7_9ACTN</name>
<dbReference type="GO" id="GO:0004636">
    <property type="term" value="F:phosphoribosyl-ATP diphosphatase activity"/>
    <property type="evidence" value="ECO:0007669"/>
    <property type="project" value="UniProtKB-UniRule"/>
</dbReference>
<comment type="caution">
    <text evidence="11">The sequence shown here is derived from an EMBL/GenBank/DDBJ whole genome shotgun (WGS) entry which is preliminary data.</text>
</comment>
<keyword evidence="8 10" id="KW-0067">ATP-binding</keyword>
<proteinExistence type="inferred from homology"/>